<evidence type="ECO:0000313" key="8">
    <source>
        <dbReference type="Proteomes" id="UP001056649"/>
    </source>
</evidence>
<evidence type="ECO:0000256" key="2">
    <source>
        <dbReference type="ARBA" id="ARBA00005268"/>
    </source>
</evidence>
<feature type="transmembrane region" description="Helical" evidence="6">
    <location>
        <begin position="64"/>
        <end position="82"/>
    </location>
</feature>
<evidence type="ECO:0000256" key="6">
    <source>
        <dbReference type="SAM" id="Phobius"/>
    </source>
</evidence>
<comment type="similarity">
    <text evidence="2">Belongs to the UPF0014 family.</text>
</comment>
<evidence type="ECO:0000256" key="4">
    <source>
        <dbReference type="ARBA" id="ARBA00022989"/>
    </source>
</evidence>
<accession>A0A9J6ZYH1</accession>
<dbReference type="GO" id="GO:0005886">
    <property type="term" value="C:plasma membrane"/>
    <property type="evidence" value="ECO:0007669"/>
    <property type="project" value="TreeGrafter"/>
</dbReference>
<evidence type="ECO:0000256" key="5">
    <source>
        <dbReference type="ARBA" id="ARBA00023136"/>
    </source>
</evidence>
<dbReference type="KEGG" id="eps:L0Y14_01335"/>
<keyword evidence="5 6" id="KW-0472">Membrane</keyword>
<evidence type="ECO:0000313" key="7">
    <source>
        <dbReference type="EMBL" id="USF87923.1"/>
    </source>
</evidence>
<dbReference type="PANTHER" id="PTHR30028">
    <property type="entry name" value="UPF0014 INNER MEMBRANE PROTEIN YBBM-RELATED"/>
    <property type="match status" value="1"/>
</dbReference>
<name>A0A9J6ZYH1_9GAMM</name>
<keyword evidence="8" id="KW-1185">Reference proteome</keyword>
<dbReference type="AlphaFoldDB" id="A0A9J6ZYH1"/>
<sequence length="270" mass="29417">MELISLTPLDLSIATILVLLTALLSQRLALGIERRLLIAAARTVVQLLLLGLVLKSLFAQSDPLFIAALALFMLLVAGYEVMARQHRGFTGIWGIGIGTLSMFISSFSVTLLALTVIIGVEPWYSVQYLIPLLGMQLGNTMSGIAVSLDRLTQTAWEQRSQIEARLMLGHSWQEAIGEIRRNALRAGMIPIINAMAAAGVVSLPGMMTGQILAGSPPLEAAKYQILIMLLISSGTGFGATLAVWAGSRRLFDERQRLRLGRLRERISEKH</sequence>
<organism evidence="7 8">
    <name type="scientific">Candidatus Endoriftia persephonae</name>
    <dbReference type="NCBI Taxonomy" id="393765"/>
    <lineage>
        <taxon>Bacteria</taxon>
        <taxon>Pseudomonadati</taxon>
        <taxon>Pseudomonadota</taxon>
        <taxon>Gammaproteobacteria</taxon>
        <taxon>Chromatiales</taxon>
        <taxon>Sedimenticolaceae</taxon>
        <taxon>Candidatus Endoriftia</taxon>
    </lineage>
</organism>
<dbReference type="Pfam" id="PF03649">
    <property type="entry name" value="UPF0014"/>
    <property type="match status" value="1"/>
</dbReference>
<dbReference type="InterPro" id="IPR005226">
    <property type="entry name" value="UPF0014_fam"/>
</dbReference>
<dbReference type="EMBL" id="CP090569">
    <property type="protein sequence ID" value="USF87923.1"/>
    <property type="molecule type" value="Genomic_DNA"/>
</dbReference>
<evidence type="ECO:0000256" key="3">
    <source>
        <dbReference type="ARBA" id="ARBA00022692"/>
    </source>
</evidence>
<keyword evidence="4 6" id="KW-1133">Transmembrane helix</keyword>
<gene>
    <name evidence="7" type="primary">fetB</name>
    <name evidence="7" type="ORF">L0Y14_01335</name>
</gene>
<reference evidence="7" key="1">
    <citation type="journal article" date="2022" name="Mol. Ecol. Resour.">
        <title>The complete and closed genome of the facultative generalist Candidatus Endoriftia persephone from deep-sea hydrothermal vents.</title>
        <authorList>
            <person name="de Oliveira A.L."/>
            <person name="Srivastava A."/>
            <person name="Espada-Hinojosa S."/>
            <person name="Bright M."/>
        </authorList>
    </citation>
    <scope>NUCLEOTIDE SEQUENCE</scope>
    <source>
        <strain evidence="7">Tica-EPR-9o50.N</strain>
    </source>
</reference>
<feature type="transmembrane region" description="Helical" evidence="6">
    <location>
        <begin position="225"/>
        <end position="246"/>
    </location>
</feature>
<dbReference type="PANTHER" id="PTHR30028:SF0">
    <property type="entry name" value="PROTEIN ALUMINUM SENSITIVE 3"/>
    <property type="match status" value="1"/>
</dbReference>
<comment type="subcellular location">
    <subcellularLocation>
        <location evidence="1">Membrane</location>
        <topology evidence="1">Multi-pass membrane protein</topology>
    </subcellularLocation>
</comment>
<feature type="transmembrane region" description="Helical" evidence="6">
    <location>
        <begin position="94"/>
        <end position="120"/>
    </location>
</feature>
<feature type="transmembrane region" description="Helical" evidence="6">
    <location>
        <begin position="6"/>
        <end position="24"/>
    </location>
</feature>
<feature type="transmembrane region" description="Helical" evidence="6">
    <location>
        <begin position="191"/>
        <end position="213"/>
    </location>
</feature>
<dbReference type="RefSeq" id="WP_006475799.1">
    <property type="nucleotide sequence ID" value="NZ_CP090569.1"/>
</dbReference>
<dbReference type="Proteomes" id="UP001056649">
    <property type="component" value="Chromosome"/>
</dbReference>
<protein>
    <submittedName>
        <fullName evidence="7">Iron export ABC transporter permease subunit FetB</fullName>
    </submittedName>
</protein>
<evidence type="ECO:0000256" key="1">
    <source>
        <dbReference type="ARBA" id="ARBA00004141"/>
    </source>
</evidence>
<keyword evidence="3 6" id="KW-0812">Transmembrane</keyword>
<feature type="transmembrane region" description="Helical" evidence="6">
    <location>
        <begin position="126"/>
        <end position="148"/>
    </location>
</feature>
<proteinExistence type="inferred from homology"/>
<feature type="transmembrane region" description="Helical" evidence="6">
    <location>
        <begin position="36"/>
        <end position="58"/>
    </location>
</feature>